<dbReference type="SMART" id="SM00387">
    <property type="entry name" value="HATPase_c"/>
    <property type="match status" value="1"/>
</dbReference>
<dbReference type="InterPro" id="IPR010559">
    <property type="entry name" value="Sig_transdc_His_kin_internal"/>
</dbReference>
<dbReference type="InterPro" id="IPR036890">
    <property type="entry name" value="HATPase_C_sf"/>
</dbReference>
<keyword evidence="3" id="KW-0472">Membrane</keyword>
<keyword evidence="5" id="KW-0418">Kinase</keyword>
<feature type="transmembrane region" description="Helical" evidence="3">
    <location>
        <begin position="123"/>
        <end position="145"/>
    </location>
</feature>
<dbReference type="InterPro" id="IPR004358">
    <property type="entry name" value="Sig_transdc_His_kin-like_C"/>
</dbReference>
<keyword evidence="3" id="KW-1133">Transmembrane helix</keyword>
<dbReference type="GO" id="GO:0016020">
    <property type="term" value="C:membrane"/>
    <property type="evidence" value="ECO:0007669"/>
    <property type="project" value="InterPro"/>
</dbReference>
<dbReference type="Pfam" id="PF06580">
    <property type="entry name" value="His_kinase"/>
    <property type="match status" value="1"/>
</dbReference>
<dbReference type="EMBL" id="DPIY01000010">
    <property type="protein sequence ID" value="HCT57995.1"/>
    <property type="molecule type" value="Genomic_DNA"/>
</dbReference>
<name>A0A3D4VA55_9BACT</name>
<feature type="transmembrane region" description="Helical" evidence="3">
    <location>
        <begin position="43"/>
        <end position="64"/>
    </location>
</feature>
<feature type="domain" description="Histidine kinase" evidence="4">
    <location>
        <begin position="260"/>
        <end position="355"/>
    </location>
</feature>
<keyword evidence="3" id="KW-0812">Transmembrane</keyword>
<dbReference type="InterPro" id="IPR005467">
    <property type="entry name" value="His_kinase_dom"/>
</dbReference>
<gene>
    <name evidence="5" type="ORF">DGD08_12395</name>
</gene>
<evidence type="ECO:0000256" key="3">
    <source>
        <dbReference type="SAM" id="Phobius"/>
    </source>
</evidence>
<proteinExistence type="predicted"/>
<dbReference type="OMA" id="MIEVWRI"/>
<dbReference type="GO" id="GO:0000155">
    <property type="term" value="F:phosphorelay sensor kinase activity"/>
    <property type="evidence" value="ECO:0007669"/>
    <property type="project" value="InterPro"/>
</dbReference>
<evidence type="ECO:0000259" key="4">
    <source>
        <dbReference type="PROSITE" id="PS50109"/>
    </source>
</evidence>
<dbReference type="InterPro" id="IPR003594">
    <property type="entry name" value="HATPase_dom"/>
</dbReference>
<dbReference type="Gene3D" id="3.30.565.10">
    <property type="entry name" value="Histidine kinase-like ATPase, C-terminal domain"/>
    <property type="match status" value="1"/>
</dbReference>
<dbReference type="PANTHER" id="PTHR34220:SF7">
    <property type="entry name" value="SENSOR HISTIDINE KINASE YPDA"/>
    <property type="match status" value="1"/>
</dbReference>
<evidence type="ECO:0000256" key="1">
    <source>
        <dbReference type="ARBA" id="ARBA00000085"/>
    </source>
</evidence>
<keyword evidence="5" id="KW-0808">Transferase</keyword>
<comment type="caution">
    <text evidence="5">The sequence shown here is derived from an EMBL/GenBank/DDBJ whole genome shotgun (WGS) entry which is preliminary data.</text>
</comment>
<dbReference type="InterPro" id="IPR050640">
    <property type="entry name" value="Bact_2-comp_sensor_kinase"/>
</dbReference>
<organism evidence="5 6">
    <name type="scientific">Gemmatimonas aurantiaca</name>
    <dbReference type="NCBI Taxonomy" id="173480"/>
    <lineage>
        <taxon>Bacteria</taxon>
        <taxon>Pseudomonadati</taxon>
        <taxon>Gemmatimonadota</taxon>
        <taxon>Gemmatimonadia</taxon>
        <taxon>Gemmatimonadales</taxon>
        <taxon>Gemmatimonadaceae</taxon>
        <taxon>Gemmatimonas</taxon>
    </lineage>
</organism>
<reference evidence="5 6" key="1">
    <citation type="journal article" date="2018" name="Nat. Biotechnol.">
        <title>A standardized bacterial taxonomy based on genome phylogeny substantially revises the tree of life.</title>
        <authorList>
            <person name="Parks D.H."/>
            <person name="Chuvochina M."/>
            <person name="Waite D.W."/>
            <person name="Rinke C."/>
            <person name="Skarshewski A."/>
            <person name="Chaumeil P.A."/>
            <person name="Hugenholtz P."/>
        </authorList>
    </citation>
    <scope>NUCLEOTIDE SEQUENCE [LARGE SCALE GENOMIC DNA]</scope>
    <source>
        <strain evidence="5">UBA8844</strain>
    </source>
</reference>
<dbReference type="AlphaFoldDB" id="A0A3D4VA55"/>
<dbReference type="SUPFAM" id="SSF55874">
    <property type="entry name" value="ATPase domain of HSP90 chaperone/DNA topoisomerase II/histidine kinase"/>
    <property type="match status" value="1"/>
</dbReference>
<dbReference type="PRINTS" id="PR00344">
    <property type="entry name" value="BCTRLSENSOR"/>
</dbReference>
<dbReference type="PROSITE" id="PS50109">
    <property type="entry name" value="HIS_KIN"/>
    <property type="match status" value="1"/>
</dbReference>
<feature type="transmembrane region" description="Helical" evidence="3">
    <location>
        <begin position="76"/>
        <end position="103"/>
    </location>
</feature>
<feature type="transmembrane region" description="Helical" evidence="3">
    <location>
        <begin position="12"/>
        <end position="37"/>
    </location>
</feature>
<protein>
    <recommendedName>
        <fullName evidence="2">histidine kinase</fullName>
        <ecNumber evidence="2">2.7.13.3</ecNumber>
    </recommendedName>
</protein>
<evidence type="ECO:0000256" key="2">
    <source>
        <dbReference type="ARBA" id="ARBA00012438"/>
    </source>
</evidence>
<dbReference type="Pfam" id="PF02518">
    <property type="entry name" value="HATPase_c"/>
    <property type="match status" value="1"/>
</dbReference>
<sequence>MRTDTWTPRTWWMVFASAWLLLVAVHGLQVILSMISLGATVSAGPIVMGGVIDMVAFAPALPFLRLISRRAPLEHVGGWCFSALAAGVIVLAILLSTWLMPAIMTLPGTPQLILRGSWLGKQIAAGLALALAFAVATLGEMLATLRARERQALQLEASLTSARLQALQAQLQPHFLFNTLAAIAELVHVDSQAAGTMLTRLSGLLRASLRAEASNQIPLREEMALLEEYLGIMRVRHGPRLEVTADVADGLGDVLVPAMLLQPLVENALEHGVSRRAGRGWVRISVQSVGAQVELLVRDDGPGDAIEGDAVEGDGVGLTNTRRRLDALYGEAHTLRFESLPGEGTTVRITIPRTTREKAR</sequence>
<evidence type="ECO:0000313" key="5">
    <source>
        <dbReference type="EMBL" id="HCT57995.1"/>
    </source>
</evidence>
<accession>A0A3D4VA55</accession>
<dbReference type="PANTHER" id="PTHR34220">
    <property type="entry name" value="SENSOR HISTIDINE KINASE YPDA"/>
    <property type="match status" value="1"/>
</dbReference>
<comment type="catalytic activity">
    <reaction evidence="1">
        <text>ATP + protein L-histidine = ADP + protein N-phospho-L-histidine.</text>
        <dbReference type="EC" id="2.7.13.3"/>
    </reaction>
</comment>
<dbReference type="EC" id="2.7.13.3" evidence="2"/>
<evidence type="ECO:0000313" key="6">
    <source>
        <dbReference type="Proteomes" id="UP000264071"/>
    </source>
</evidence>
<dbReference type="Proteomes" id="UP000264071">
    <property type="component" value="Unassembled WGS sequence"/>
</dbReference>